<gene>
    <name evidence="10" type="ORF">OIK42_14825</name>
</gene>
<dbReference type="GO" id="GO:0008422">
    <property type="term" value="F:beta-glucosidase activity"/>
    <property type="evidence" value="ECO:0007669"/>
    <property type="project" value="UniProtKB-EC"/>
</dbReference>
<name>A0ABT5L4R7_9ALTE</name>
<dbReference type="InterPro" id="IPR017736">
    <property type="entry name" value="Glyco_hydro_1_beta-glucosidase"/>
</dbReference>
<evidence type="ECO:0000256" key="6">
    <source>
        <dbReference type="ARBA" id="ARBA00023295"/>
    </source>
</evidence>
<evidence type="ECO:0000256" key="1">
    <source>
        <dbReference type="ARBA" id="ARBA00010838"/>
    </source>
</evidence>
<comment type="catalytic activity">
    <reaction evidence="9">
        <text>Hydrolysis of terminal, non-reducing beta-D-glucosyl residues with release of beta-D-glucose.</text>
        <dbReference type="EC" id="3.2.1.21"/>
    </reaction>
</comment>
<reference evidence="10 11" key="1">
    <citation type="submission" date="2022-10" db="EMBL/GenBank/DDBJ databases">
        <title>Alteromonas sp. chi3 Genome sequencing.</title>
        <authorList>
            <person name="Park S."/>
        </authorList>
    </citation>
    <scope>NUCLEOTIDE SEQUENCE [LARGE SCALE GENOMIC DNA]</scope>
    <source>
        <strain evidence="11">chi3</strain>
    </source>
</reference>
<comment type="caution">
    <text evidence="10">The sequence shown here is derived from an EMBL/GenBank/DDBJ whole genome shotgun (WGS) entry which is preliminary data.</text>
</comment>
<keyword evidence="3 9" id="KW-0378">Hydrolase</keyword>
<evidence type="ECO:0000256" key="7">
    <source>
        <dbReference type="ARBA" id="ARBA00023326"/>
    </source>
</evidence>
<evidence type="ECO:0000256" key="2">
    <source>
        <dbReference type="ARBA" id="ARBA00012744"/>
    </source>
</evidence>
<evidence type="ECO:0000256" key="3">
    <source>
        <dbReference type="ARBA" id="ARBA00022801"/>
    </source>
</evidence>
<organism evidence="10 11">
    <name type="scientific">Alteromonas gilva</name>
    <dbReference type="NCBI Taxonomy" id="2987522"/>
    <lineage>
        <taxon>Bacteria</taxon>
        <taxon>Pseudomonadati</taxon>
        <taxon>Pseudomonadota</taxon>
        <taxon>Gammaproteobacteria</taxon>
        <taxon>Alteromonadales</taxon>
        <taxon>Alteromonadaceae</taxon>
        <taxon>Alteromonas/Salinimonas group</taxon>
        <taxon>Alteromonas</taxon>
    </lineage>
</organism>
<sequence length="448" mass="50910">MANGFKVSSLLSQPDFVVGVATSSFQIEGGAEFREPCIWDTFCKVPGAIKDASDGHLACDHYSRWREDIAMVADLGFDAYRFSVCWPRIICADGSVNQSGLDFYISILDELKRRNLKAFVTLYHWELPQYLEDQGGWLNRNTAHAFATYTDVVSQAFGQRVDTYTTLNEPFCSAYLGYEAGIHAPGKKGAEYGKKAAHNLLLAHGLSMQVLARNVPHIRRGIVLNFTPFYAASASPDDERAVQLAHDHFNDWYLRPLLCGEYPDLLNQLPHNQRPDIQPGDMNVIAQPLDYLGVNYYTRSFVAWDDQTQFKILPPPDQAPVSAMNWEIFPDALRELLLKLDNDYTLPPLYVTENGMASDDQVVRGEVKDETRVNYLRDHMQALAQAMDAGVDIRGYFVWSLMDNFEWAEGYLKRFGIVHVDFTTQQRLPKQSALLLSKWLLQRSNETR</sequence>
<dbReference type="Gene3D" id="3.20.20.80">
    <property type="entry name" value="Glycosidases"/>
    <property type="match status" value="1"/>
</dbReference>
<dbReference type="PANTHER" id="PTHR10353">
    <property type="entry name" value="GLYCOSYL HYDROLASE"/>
    <property type="match status" value="1"/>
</dbReference>
<comment type="similarity">
    <text evidence="1 9">Belongs to the glycosyl hydrolase 1 family.</text>
</comment>
<keyword evidence="6 9" id="KW-0326">Glycosidase</keyword>
<keyword evidence="5" id="KW-0119">Carbohydrate metabolism</keyword>
<keyword evidence="4" id="KW-0136">Cellulose degradation</keyword>
<keyword evidence="11" id="KW-1185">Reference proteome</keyword>
<proteinExistence type="inferred from homology"/>
<evidence type="ECO:0000256" key="4">
    <source>
        <dbReference type="ARBA" id="ARBA00023001"/>
    </source>
</evidence>
<accession>A0ABT5L4R7</accession>
<dbReference type="PRINTS" id="PR00131">
    <property type="entry name" value="GLHYDRLASE1"/>
</dbReference>
<evidence type="ECO:0000256" key="5">
    <source>
        <dbReference type="ARBA" id="ARBA00023277"/>
    </source>
</evidence>
<feature type="active site" description="Nucleophile" evidence="8">
    <location>
        <position position="353"/>
    </location>
</feature>
<evidence type="ECO:0000256" key="9">
    <source>
        <dbReference type="RuleBase" id="RU361175"/>
    </source>
</evidence>
<dbReference type="PROSITE" id="PS00572">
    <property type="entry name" value="GLYCOSYL_HYDROL_F1_1"/>
    <property type="match status" value="1"/>
</dbReference>
<evidence type="ECO:0000256" key="8">
    <source>
        <dbReference type="PROSITE-ProRule" id="PRU10055"/>
    </source>
</evidence>
<protein>
    <recommendedName>
        <fullName evidence="2 9">Beta-glucosidase</fullName>
        <ecNumber evidence="2 9">3.2.1.21</ecNumber>
    </recommendedName>
</protein>
<keyword evidence="7" id="KW-0624">Polysaccharide degradation</keyword>
<dbReference type="InterPro" id="IPR017853">
    <property type="entry name" value="GH"/>
</dbReference>
<evidence type="ECO:0000313" key="11">
    <source>
        <dbReference type="Proteomes" id="UP001218788"/>
    </source>
</evidence>
<evidence type="ECO:0000313" key="10">
    <source>
        <dbReference type="EMBL" id="MDC8832030.1"/>
    </source>
</evidence>
<dbReference type="EC" id="3.2.1.21" evidence="2 9"/>
<dbReference type="Proteomes" id="UP001218788">
    <property type="component" value="Unassembled WGS sequence"/>
</dbReference>
<dbReference type="Pfam" id="PF00232">
    <property type="entry name" value="Glyco_hydro_1"/>
    <property type="match status" value="1"/>
</dbReference>
<dbReference type="SUPFAM" id="SSF51445">
    <property type="entry name" value="(Trans)glycosidases"/>
    <property type="match status" value="1"/>
</dbReference>
<dbReference type="PANTHER" id="PTHR10353:SF36">
    <property type="entry name" value="LP05116P"/>
    <property type="match status" value="1"/>
</dbReference>
<dbReference type="EMBL" id="JAQQXP010000002">
    <property type="protein sequence ID" value="MDC8832030.1"/>
    <property type="molecule type" value="Genomic_DNA"/>
</dbReference>
<dbReference type="RefSeq" id="WP_273641816.1">
    <property type="nucleotide sequence ID" value="NZ_JAQQXP010000002.1"/>
</dbReference>
<dbReference type="NCBIfam" id="TIGR03356">
    <property type="entry name" value="BGL"/>
    <property type="match status" value="1"/>
</dbReference>
<dbReference type="InterPro" id="IPR018120">
    <property type="entry name" value="Glyco_hydro_1_AS"/>
</dbReference>
<dbReference type="InterPro" id="IPR001360">
    <property type="entry name" value="Glyco_hydro_1"/>
</dbReference>